<dbReference type="Gene3D" id="3.40.50.1000">
    <property type="entry name" value="HAD superfamily/HAD-like"/>
    <property type="match status" value="1"/>
</dbReference>
<reference evidence="5" key="1">
    <citation type="journal article" date="2019" name="Int. J. Syst. Evol. Microbiol.">
        <title>The Global Catalogue of Microorganisms (GCM) 10K type strain sequencing project: providing services to taxonomists for standard genome sequencing and annotation.</title>
        <authorList>
            <consortium name="The Broad Institute Genomics Platform"/>
            <consortium name="The Broad Institute Genome Sequencing Center for Infectious Disease"/>
            <person name="Wu L."/>
            <person name="Ma J."/>
        </authorList>
    </citation>
    <scope>NUCLEOTIDE SEQUENCE [LARGE SCALE GENOMIC DNA]</scope>
    <source>
        <strain evidence="5">KCTC 42424</strain>
    </source>
</reference>
<evidence type="ECO:0000313" key="4">
    <source>
        <dbReference type="EMBL" id="MFC3681264.1"/>
    </source>
</evidence>
<dbReference type="InterPro" id="IPR050582">
    <property type="entry name" value="HAD-like_SerB"/>
</dbReference>
<evidence type="ECO:0000256" key="3">
    <source>
        <dbReference type="ARBA" id="ARBA00022842"/>
    </source>
</evidence>
<dbReference type="InterPro" id="IPR023214">
    <property type="entry name" value="HAD_sf"/>
</dbReference>
<dbReference type="PANTHER" id="PTHR43344">
    <property type="entry name" value="PHOSPHOSERINE PHOSPHATASE"/>
    <property type="match status" value="1"/>
</dbReference>
<dbReference type="GO" id="GO:0016787">
    <property type="term" value="F:hydrolase activity"/>
    <property type="evidence" value="ECO:0007669"/>
    <property type="project" value="UniProtKB-KW"/>
</dbReference>
<evidence type="ECO:0000313" key="5">
    <source>
        <dbReference type="Proteomes" id="UP001595722"/>
    </source>
</evidence>
<dbReference type="EMBL" id="JBHRYB010000014">
    <property type="protein sequence ID" value="MFC3681264.1"/>
    <property type="molecule type" value="Genomic_DNA"/>
</dbReference>
<evidence type="ECO:0000256" key="2">
    <source>
        <dbReference type="ARBA" id="ARBA00022801"/>
    </source>
</evidence>
<keyword evidence="5" id="KW-1185">Reference proteome</keyword>
<dbReference type="Pfam" id="PF12710">
    <property type="entry name" value="HAD"/>
    <property type="match status" value="1"/>
</dbReference>
<dbReference type="InterPro" id="IPR036412">
    <property type="entry name" value="HAD-like_sf"/>
</dbReference>
<dbReference type="NCBIfam" id="TIGR01490">
    <property type="entry name" value="HAD-SF-IB-hyp1"/>
    <property type="match status" value="1"/>
</dbReference>
<dbReference type="RefSeq" id="WP_376867576.1">
    <property type="nucleotide sequence ID" value="NZ_JBHRYB010000014.1"/>
</dbReference>
<name>A0ABV7VUT0_9GAMM</name>
<dbReference type="SUPFAM" id="SSF56784">
    <property type="entry name" value="HAD-like"/>
    <property type="match status" value="1"/>
</dbReference>
<evidence type="ECO:0000256" key="1">
    <source>
        <dbReference type="ARBA" id="ARBA00022723"/>
    </source>
</evidence>
<gene>
    <name evidence="4" type="ORF">ACFOMG_14260</name>
</gene>
<organism evidence="4 5">
    <name type="scientific">Bacterioplanoides pacificum</name>
    <dbReference type="NCBI Taxonomy" id="1171596"/>
    <lineage>
        <taxon>Bacteria</taxon>
        <taxon>Pseudomonadati</taxon>
        <taxon>Pseudomonadota</taxon>
        <taxon>Gammaproteobacteria</taxon>
        <taxon>Oceanospirillales</taxon>
        <taxon>Oceanospirillaceae</taxon>
        <taxon>Bacterioplanoides</taxon>
    </lineage>
</organism>
<keyword evidence="1" id="KW-0479">Metal-binding</keyword>
<dbReference type="InterPro" id="IPR006385">
    <property type="entry name" value="HAD_hydro_SerB1"/>
</dbReference>
<keyword evidence="3" id="KW-0460">Magnesium</keyword>
<keyword evidence="2 4" id="KW-0378">Hydrolase</keyword>
<dbReference type="Gene3D" id="1.20.1440.100">
    <property type="entry name" value="SG protein - dephosphorylation function"/>
    <property type="match status" value="1"/>
</dbReference>
<comment type="caution">
    <text evidence="4">The sequence shown here is derived from an EMBL/GenBank/DDBJ whole genome shotgun (WGS) entry which is preliminary data.</text>
</comment>
<sequence length="210" mass="23690">MNASSPSSTTIAFFDFDGTLTRSDSLLPFLRSVVGHKKFYSGLIKLTPVLLAYQTGIIRNDVAKQRVLTYFLRGLSRRELETLGEKFAHQCLPGLLSGVGMNKLSWHQSQGHRCLLVSASLDIWLTPWSRIQELEPPLCSALEYQDDLSTGKLQGYNCYGTEKVRRISQWLETAGKHHTIYAYGDNESDMPMLRQADFGFILTHGTFQPI</sequence>
<dbReference type="EC" id="3.1.3.-" evidence="4"/>
<dbReference type="PANTHER" id="PTHR43344:SF13">
    <property type="entry name" value="PHOSPHATASE RV3661-RELATED"/>
    <property type="match status" value="1"/>
</dbReference>
<dbReference type="NCBIfam" id="TIGR01488">
    <property type="entry name" value="HAD-SF-IB"/>
    <property type="match status" value="1"/>
</dbReference>
<dbReference type="Proteomes" id="UP001595722">
    <property type="component" value="Unassembled WGS sequence"/>
</dbReference>
<protein>
    <submittedName>
        <fullName evidence="4">HAD family hydrolase</fullName>
        <ecNumber evidence="4">3.1.3.-</ecNumber>
    </submittedName>
</protein>
<dbReference type="CDD" id="cd02612">
    <property type="entry name" value="HAD_PGPPase"/>
    <property type="match status" value="1"/>
</dbReference>
<proteinExistence type="predicted"/>
<accession>A0ABV7VUT0</accession>